<evidence type="ECO:0000313" key="1">
    <source>
        <dbReference type="EMBL" id="KAF7826873.1"/>
    </source>
</evidence>
<comment type="caution">
    <text evidence="1">The sequence shown here is derived from an EMBL/GenBank/DDBJ whole genome shotgun (WGS) entry which is preliminary data.</text>
</comment>
<reference evidence="1" key="1">
    <citation type="submission" date="2020-09" db="EMBL/GenBank/DDBJ databases">
        <title>Genome-Enabled Discovery of Anthraquinone Biosynthesis in Senna tora.</title>
        <authorList>
            <person name="Kang S.-H."/>
            <person name="Pandey R.P."/>
            <person name="Lee C.-M."/>
            <person name="Sim J.-S."/>
            <person name="Jeong J.-T."/>
            <person name="Choi B.-S."/>
            <person name="Jung M."/>
            <person name="Ginzburg D."/>
            <person name="Zhao K."/>
            <person name="Won S.Y."/>
            <person name="Oh T.-J."/>
            <person name="Yu Y."/>
            <person name="Kim N.-H."/>
            <person name="Lee O.R."/>
            <person name="Lee T.-H."/>
            <person name="Bashyal P."/>
            <person name="Kim T.-S."/>
            <person name="Lee W.-H."/>
            <person name="Kawkins C."/>
            <person name="Kim C.-K."/>
            <person name="Kim J.S."/>
            <person name="Ahn B.O."/>
            <person name="Rhee S.Y."/>
            <person name="Sohng J.K."/>
        </authorList>
    </citation>
    <scope>NUCLEOTIDE SEQUENCE</scope>
    <source>
        <tissue evidence="1">Leaf</tissue>
    </source>
</reference>
<organism evidence="1 2">
    <name type="scientific">Senna tora</name>
    <dbReference type="NCBI Taxonomy" id="362788"/>
    <lineage>
        <taxon>Eukaryota</taxon>
        <taxon>Viridiplantae</taxon>
        <taxon>Streptophyta</taxon>
        <taxon>Embryophyta</taxon>
        <taxon>Tracheophyta</taxon>
        <taxon>Spermatophyta</taxon>
        <taxon>Magnoliopsida</taxon>
        <taxon>eudicotyledons</taxon>
        <taxon>Gunneridae</taxon>
        <taxon>Pentapetalae</taxon>
        <taxon>rosids</taxon>
        <taxon>fabids</taxon>
        <taxon>Fabales</taxon>
        <taxon>Fabaceae</taxon>
        <taxon>Caesalpinioideae</taxon>
        <taxon>Cassia clade</taxon>
        <taxon>Senna</taxon>
    </lineage>
</organism>
<accession>A0A834TQK2</accession>
<dbReference type="InterPro" id="IPR052929">
    <property type="entry name" value="RNase_H-like_EbsB-rel"/>
</dbReference>
<gene>
    <name evidence="1" type="ORF">G2W53_018037</name>
</gene>
<evidence type="ECO:0000313" key="2">
    <source>
        <dbReference type="Proteomes" id="UP000634136"/>
    </source>
</evidence>
<proteinExistence type="predicted"/>
<dbReference type="OrthoDB" id="1428651at2759"/>
<evidence type="ECO:0008006" key="3">
    <source>
        <dbReference type="Google" id="ProtNLM"/>
    </source>
</evidence>
<dbReference type="PANTHER" id="PTHR47074">
    <property type="entry name" value="BNAC02G40300D PROTEIN"/>
    <property type="match status" value="1"/>
</dbReference>
<name>A0A834TQK2_9FABA</name>
<dbReference type="PANTHER" id="PTHR47074:SF11">
    <property type="entry name" value="REVERSE TRANSCRIPTASE-LIKE PROTEIN"/>
    <property type="match status" value="1"/>
</dbReference>
<dbReference type="Proteomes" id="UP000634136">
    <property type="component" value="Unassembled WGS sequence"/>
</dbReference>
<protein>
    <recommendedName>
        <fullName evidence="3">RNase H type-1 domain-containing protein</fullName>
    </recommendedName>
</protein>
<dbReference type="EMBL" id="JAAIUW010000006">
    <property type="protein sequence ID" value="KAF7826873.1"/>
    <property type="molecule type" value="Genomic_DNA"/>
</dbReference>
<keyword evidence="2" id="KW-1185">Reference proteome</keyword>
<dbReference type="CDD" id="cd06222">
    <property type="entry name" value="RNase_H_like"/>
    <property type="match status" value="1"/>
</dbReference>
<dbReference type="InterPro" id="IPR044730">
    <property type="entry name" value="RNase_H-like_dom_plant"/>
</dbReference>
<sequence>MRINRIVVWVWQRLKLIRETGGNWKDNQAKFALLCWEIWKDCNSFYFEQASLNPTTVISHAVEKAMEFFDCNPLVPPSYAIQASNYHPSFFARLGVGSGMFRCNIIAAFQESSSSCSTDFLLRDDHRVLLTSSTRRFWCHSPLVAEALALREGVIEPIIADIKRLMVENSTYVVHWIPRSMNSPADWVARAASSRSLPTLWPSCPPEGLNRLLLADF</sequence>
<dbReference type="AlphaFoldDB" id="A0A834TQK2"/>